<feature type="signal peptide" evidence="1">
    <location>
        <begin position="1"/>
        <end position="21"/>
    </location>
</feature>
<dbReference type="EMBL" id="JAMKOV010000007">
    <property type="protein sequence ID" value="KAI8038487.1"/>
    <property type="molecule type" value="Genomic_DNA"/>
</dbReference>
<protein>
    <submittedName>
        <fullName evidence="2">Uncharacterized protein</fullName>
    </submittedName>
</protein>
<keyword evidence="1" id="KW-0732">Signal</keyword>
<gene>
    <name evidence="2" type="ORF">M5D96_008385</name>
</gene>
<evidence type="ECO:0000256" key="1">
    <source>
        <dbReference type="SAM" id="SignalP"/>
    </source>
</evidence>
<feature type="chain" id="PRO_5040182968" evidence="1">
    <location>
        <begin position="22"/>
        <end position="174"/>
    </location>
</feature>
<organism evidence="2 3">
    <name type="scientific">Drosophila gunungcola</name>
    <name type="common">fruit fly</name>
    <dbReference type="NCBI Taxonomy" id="103775"/>
    <lineage>
        <taxon>Eukaryota</taxon>
        <taxon>Metazoa</taxon>
        <taxon>Ecdysozoa</taxon>
        <taxon>Arthropoda</taxon>
        <taxon>Hexapoda</taxon>
        <taxon>Insecta</taxon>
        <taxon>Pterygota</taxon>
        <taxon>Neoptera</taxon>
        <taxon>Endopterygota</taxon>
        <taxon>Diptera</taxon>
        <taxon>Brachycera</taxon>
        <taxon>Muscomorpha</taxon>
        <taxon>Ephydroidea</taxon>
        <taxon>Drosophilidae</taxon>
        <taxon>Drosophila</taxon>
        <taxon>Sophophora</taxon>
    </lineage>
</organism>
<name>A0A9P9YK88_9MUSC</name>
<evidence type="ECO:0000313" key="2">
    <source>
        <dbReference type="EMBL" id="KAI8038487.1"/>
    </source>
</evidence>
<comment type="caution">
    <text evidence="2">The sequence shown here is derived from an EMBL/GenBank/DDBJ whole genome shotgun (WGS) entry which is preliminary data.</text>
</comment>
<dbReference type="AlphaFoldDB" id="A0A9P9YK88"/>
<evidence type="ECO:0000313" key="3">
    <source>
        <dbReference type="Proteomes" id="UP001059596"/>
    </source>
</evidence>
<accession>A0A9P9YK88</accession>
<keyword evidence="3" id="KW-1185">Reference proteome</keyword>
<reference evidence="2" key="1">
    <citation type="journal article" date="2023" name="Genome Biol. Evol.">
        <title>Long-read-based Genome Assembly of Drosophila gunungcola Reveals Fewer Chemosensory Genes in Flower-breeding Species.</title>
        <authorList>
            <person name="Negi A."/>
            <person name="Liao B.Y."/>
            <person name="Yeh S.D."/>
        </authorList>
    </citation>
    <scope>NUCLEOTIDE SEQUENCE</scope>
    <source>
        <strain evidence="2">Sukarami</strain>
    </source>
</reference>
<sequence length="174" mass="19130">MAWLLVNVQLEILIVDQEAAALLVDGEVGIVALRQQVHVVAMRQLGLHLDAGLPMNVGSPLRVDVAPVALLAALAQASLHLGTGGLQIMVHHIEVGEGRKLAIWRQKGNCKENRILEGILRGKNISRESLPKYFSLRDVACKRSPTSMPSFWHTDSIMRFILDSKLVELSITSK</sequence>
<proteinExistence type="predicted"/>
<dbReference type="Proteomes" id="UP001059596">
    <property type="component" value="Unassembled WGS sequence"/>
</dbReference>